<protein>
    <submittedName>
        <fullName evidence="2">Uncharacterized protein</fullName>
    </submittedName>
</protein>
<sequence>MAARTLTARAALLGLFNHVGYTLERLKAHALGAPHLTLFETIRTEGLQILTQELQIAHAQVGAQAQIDIADDQLDDFASRLSKEVLTLTDDNREHSLYLHFFRKKTLSEFKRPVLRAQLASMRGWIQSLTESEHPSLRALAPELTALIQEADAAVTARDSARQTNRIFRDTGDRSQWVDRLNAARKETHGALSKLPHERIGLPTDFADRFFYRGPKREDHEEEEETVESMQEHIEALREQLEAAEARLAELEAAEAEARKVAETHAAHVARLADIERAAAALEKERAAVRKQIAATAST</sequence>
<dbReference type="AlphaFoldDB" id="A0A0K1EFV7"/>
<reference evidence="2 3" key="1">
    <citation type="submission" date="2015-07" db="EMBL/GenBank/DDBJ databases">
        <title>Genome analysis of myxobacterium Chondromyces crocatus Cm c5 reveals a high potential for natural compound synthesis and the genetic basis for the loss of fruiting body formation.</title>
        <authorList>
            <person name="Zaburannyi N."/>
            <person name="Bunk B."/>
            <person name="Maier J."/>
            <person name="Overmann J."/>
            <person name="Mueller R."/>
        </authorList>
    </citation>
    <scope>NUCLEOTIDE SEQUENCE [LARGE SCALE GENOMIC DNA]</scope>
    <source>
        <strain evidence="2 3">Cm c5</strain>
    </source>
</reference>
<evidence type="ECO:0000313" key="3">
    <source>
        <dbReference type="Proteomes" id="UP000067626"/>
    </source>
</evidence>
<dbReference type="EMBL" id="CP012159">
    <property type="protein sequence ID" value="AKT39468.1"/>
    <property type="molecule type" value="Genomic_DNA"/>
</dbReference>
<accession>A0A0K1EFV7</accession>
<dbReference type="RefSeq" id="WP_050431547.1">
    <property type="nucleotide sequence ID" value="NZ_CP012159.1"/>
</dbReference>
<gene>
    <name evidence="2" type="ORF">CMC5_036150</name>
</gene>
<proteinExistence type="predicted"/>
<dbReference type="OrthoDB" id="5517793at2"/>
<dbReference type="KEGG" id="ccro:CMC5_036150"/>
<feature type="coiled-coil region" evidence="1">
    <location>
        <begin position="220"/>
        <end position="292"/>
    </location>
</feature>
<evidence type="ECO:0000256" key="1">
    <source>
        <dbReference type="SAM" id="Coils"/>
    </source>
</evidence>
<keyword evidence="1" id="KW-0175">Coiled coil</keyword>
<evidence type="ECO:0000313" key="2">
    <source>
        <dbReference type="EMBL" id="AKT39468.1"/>
    </source>
</evidence>
<name>A0A0K1EFV7_CHOCO</name>
<dbReference type="Proteomes" id="UP000067626">
    <property type="component" value="Chromosome"/>
</dbReference>
<keyword evidence="3" id="KW-1185">Reference proteome</keyword>
<organism evidence="2 3">
    <name type="scientific">Chondromyces crocatus</name>
    <dbReference type="NCBI Taxonomy" id="52"/>
    <lineage>
        <taxon>Bacteria</taxon>
        <taxon>Pseudomonadati</taxon>
        <taxon>Myxococcota</taxon>
        <taxon>Polyangia</taxon>
        <taxon>Polyangiales</taxon>
        <taxon>Polyangiaceae</taxon>
        <taxon>Chondromyces</taxon>
    </lineage>
</organism>